<dbReference type="PANTHER" id="PTHR47245">
    <property type="entry name" value="PEPTIDYLPROLYL ISOMERASE"/>
    <property type="match status" value="1"/>
</dbReference>
<dbReference type="Pfam" id="PF13624">
    <property type="entry name" value="SurA_N_3"/>
    <property type="match status" value="1"/>
</dbReference>
<keyword evidence="3" id="KW-0732">Signal</keyword>
<sequence length="322" mass="36465">MLITAAGLFPGRQAAIAAGPVVQPADKVMGHGDAASIVVARVNGAKINMAQLMDRIYDLTMERYGRREITPFLAQKIKDEALNQLVLEELAYQKAAQSIKISSSEVKKVTKAQIKAMGGKKGLQKYLRANSLKNRAAFETQIRRMLTVRDYIRKNIAPKIKITDNDLKTAYARGKAYFHAPENVQVNKILFFGDPNNPRTIQHIMKVRSEIIKKYNNHPEKLKADGTFVVQQNIHLNKVADKELYEAAKKLGRYKISKPIKMNGNFYLVQLTGYKPARNKSFKMVKNYLKNELISRKKQALLAAWRQQLPKGAKIEFVDLKP</sequence>
<comment type="catalytic activity">
    <reaction evidence="1">
        <text>[protein]-peptidylproline (omega=180) = [protein]-peptidylproline (omega=0)</text>
        <dbReference type="Rhea" id="RHEA:16237"/>
        <dbReference type="Rhea" id="RHEA-COMP:10747"/>
        <dbReference type="Rhea" id="RHEA-COMP:10748"/>
        <dbReference type="ChEBI" id="CHEBI:83833"/>
        <dbReference type="ChEBI" id="CHEBI:83834"/>
        <dbReference type="EC" id="5.2.1.8"/>
    </reaction>
</comment>
<evidence type="ECO:0000256" key="3">
    <source>
        <dbReference type="ARBA" id="ARBA00022729"/>
    </source>
</evidence>
<keyword evidence="5" id="KW-0413">Isomerase</keyword>
<keyword evidence="4" id="KW-0697">Rotamase</keyword>
<dbReference type="InterPro" id="IPR050245">
    <property type="entry name" value="PrsA_foldase"/>
</dbReference>
<dbReference type="SUPFAM" id="SSF109998">
    <property type="entry name" value="Triger factor/SurA peptide-binding domain-like"/>
    <property type="match status" value="1"/>
</dbReference>
<feature type="domain" description="PpiC" evidence="6">
    <location>
        <begin position="162"/>
        <end position="287"/>
    </location>
</feature>
<proteinExistence type="predicted"/>
<dbReference type="Gene3D" id="1.10.4030.10">
    <property type="entry name" value="Porin chaperone SurA, peptide-binding domain"/>
    <property type="match status" value="1"/>
</dbReference>
<dbReference type="InterPro" id="IPR046357">
    <property type="entry name" value="PPIase_dom_sf"/>
</dbReference>
<evidence type="ECO:0000313" key="7">
    <source>
        <dbReference type="EMBL" id="VAW36809.1"/>
    </source>
</evidence>
<dbReference type="InterPro" id="IPR027304">
    <property type="entry name" value="Trigger_fact/SurA_dom_sf"/>
</dbReference>
<gene>
    <name evidence="7" type="ORF">MNBD_DELTA03-1570</name>
</gene>
<evidence type="ECO:0000259" key="6">
    <source>
        <dbReference type="Pfam" id="PF13145"/>
    </source>
</evidence>
<organism evidence="7">
    <name type="scientific">hydrothermal vent metagenome</name>
    <dbReference type="NCBI Taxonomy" id="652676"/>
    <lineage>
        <taxon>unclassified sequences</taxon>
        <taxon>metagenomes</taxon>
        <taxon>ecological metagenomes</taxon>
    </lineage>
</organism>
<evidence type="ECO:0000256" key="2">
    <source>
        <dbReference type="ARBA" id="ARBA00013194"/>
    </source>
</evidence>
<name>A0A3B0VJ17_9ZZZZ</name>
<evidence type="ECO:0000256" key="5">
    <source>
        <dbReference type="ARBA" id="ARBA00023235"/>
    </source>
</evidence>
<dbReference type="InterPro" id="IPR000297">
    <property type="entry name" value="PPIase_PpiC"/>
</dbReference>
<accession>A0A3B0VJ17</accession>
<evidence type="ECO:0000256" key="1">
    <source>
        <dbReference type="ARBA" id="ARBA00000971"/>
    </source>
</evidence>
<dbReference type="PANTHER" id="PTHR47245:SF1">
    <property type="entry name" value="FOLDASE PROTEIN PRSA"/>
    <property type="match status" value="1"/>
</dbReference>
<dbReference type="Pfam" id="PF13145">
    <property type="entry name" value="Rotamase_2"/>
    <property type="match status" value="1"/>
</dbReference>
<dbReference type="Gene3D" id="3.10.50.40">
    <property type="match status" value="1"/>
</dbReference>
<evidence type="ECO:0000256" key="4">
    <source>
        <dbReference type="ARBA" id="ARBA00023110"/>
    </source>
</evidence>
<reference evidence="7" key="1">
    <citation type="submission" date="2018-06" db="EMBL/GenBank/DDBJ databases">
        <authorList>
            <person name="Zhirakovskaya E."/>
        </authorList>
    </citation>
    <scope>NUCLEOTIDE SEQUENCE</scope>
</reference>
<protein>
    <recommendedName>
        <fullName evidence="2">peptidylprolyl isomerase</fullName>
        <ecNumber evidence="2">5.2.1.8</ecNumber>
    </recommendedName>
</protein>
<dbReference type="GO" id="GO:0003755">
    <property type="term" value="F:peptidyl-prolyl cis-trans isomerase activity"/>
    <property type="evidence" value="ECO:0007669"/>
    <property type="project" value="UniProtKB-KW"/>
</dbReference>
<dbReference type="EC" id="5.2.1.8" evidence="2"/>
<dbReference type="EMBL" id="UOEX01000187">
    <property type="protein sequence ID" value="VAW36809.1"/>
    <property type="molecule type" value="Genomic_DNA"/>
</dbReference>
<dbReference type="AlphaFoldDB" id="A0A3B0VJ17"/>